<feature type="compositionally biased region" description="Polar residues" evidence="2">
    <location>
        <begin position="124"/>
        <end position="136"/>
    </location>
</feature>
<proteinExistence type="predicted"/>
<reference evidence="3 4" key="1">
    <citation type="journal article" date="2023" name="J. Phycol.">
        <title>Chrysosporum ovalisporum is synonymous with the true-branching cyanobacterium Umezakia natans (Nostocales/Aphanizomenonaceae).</title>
        <authorList>
            <person name="McGregor G.B."/>
            <person name="Sendall B.C."/>
            <person name="Niiyama Y."/>
            <person name="Tuji A."/>
            <person name="Willis A."/>
        </authorList>
    </citation>
    <scope>NUCLEOTIDE SEQUENCE [LARGE SCALE GENOMIC DNA]</scope>
    <source>
        <strain evidence="3 4">ANA360D</strain>
    </source>
</reference>
<dbReference type="RefSeq" id="WP_280655330.1">
    <property type="nucleotide sequence ID" value="NZ_JANQDH010000089.1"/>
</dbReference>
<accession>A0AA43GTF2</accession>
<protein>
    <submittedName>
        <fullName evidence="3">Uncharacterized protein</fullName>
    </submittedName>
</protein>
<dbReference type="AlphaFoldDB" id="A0AA43GTF2"/>
<keyword evidence="1" id="KW-0175">Coiled coil</keyword>
<evidence type="ECO:0000256" key="1">
    <source>
        <dbReference type="SAM" id="Coils"/>
    </source>
</evidence>
<comment type="caution">
    <text evidence="3">The sequence shown here is derived from an EMBL/GenBank/DDBJ whole genome shotgun (WGS) entry which is preliminary data.</text>
</comment>
<organism evidence="3 4">
    <name type="scientific">Chrysosporum bergii ANA360D</name>
    <dbReference type="NCBI Taxonomy" id="617107"/>
    <lineage>
        <taxon>Bacteria</taxon>
        <taxon>Bacillati</taxon>
        <taxon>Cyanobacteriota</taxon>
        <taxon>Cyanophyceae</taxon>
        <taxon>Nostocales</taxon>
        <taxon>Nodulariaceae</taxon>
        <taxon>Chrysosporum</taxon>
    </lineage>
</organism>
<name>A0AA43GTF2_9CYAN</name>
<gene>
    <name evidence="3" type="ORF">NWP17_13085</name>
</gene>
<keyword evidence="4" id="KW-1185">Reference proteome</keyword>
<dbReference type="EMBL" id="JANQDH010000089">
    <property type="protein sequence ID" value="MDH6061358.1"/>
    <property type="molecule type" value="Genomic_DNA"/>
</dbReference>
<sequence length="186" mass="21220">MVNQHNISELLPQEPQKLIPLENQAAIEITAEEVKEQNLPTPPAKATLLKDMSNQDKLQSTVEELKQTLQQSQEKEKILQQQITDLQSALYEEQILTERLTKELHEVKKTALNLAEANSKLIEESNSSVPGNQKKPTTSEKTHRSAIQVQEKYNPVGYKKSHRIPEHLIEPKKEDDISADNTWLLD</sequence>
<evidence type="ECO:0000313" key="4">
    <source>
        <dbReference type="Proteomes" id="UP001159387"/>
    </source>
</evidence>
<feature type="coiled-coil region" evidence="1">
    <location>
        <begin position="55"/>
        <end position="89"/>
    </location>
</feature>
<evidence type="ECO:0000313" key="3">
    <source>
        <dbReference type="EMBL" id="MDH6061358.1"/>
    </source>
</evidence>
<evidence type="ECO:0000256" key="2">
    <source>
        <dbReference type="SAM" id="MobiDB-lite"/>
    </source>
</evidence>
<dbReference type="Proteomes" id="UP001159387">
    <property type="component" value="Unassembled WGS sequence"/>
</dbReference>
<feature type="region of interest" description="Disordered" evidence="2">
    <location>
        <begin position="120"/>
        <end position="186"/>
    </location>
</feature>
<feature type="compositionally biased region" description="Basic and acidic residues" evidence="2">
    <location>
        <begin position="163"/>
        <end position="176"/>
    </location>
</feature>